<gene>
    <name evidence="1" type="ORF">SAMN05421508_1038</name>
</gene>
<keyword evidence="2" id="KW-1185">Reference proteome</keyword>
<reference evidence="1 2" key="1">
    <citation type="submission" date="2017-09" db="EMBL/GenBank/DDBJ databases">
        <authorList>
            <person name="Ehlers B."/>
            <person name="Leendertz F.H."/>
        </authorList>
    </citation>
    <scope>NUCLEOTIDE SEQUENCE [LARGE SCALE GENOMIC DNA]</scope>
    <source>
        <strain evidence="1 2">USBA 140</strain>
    </source>
</reference>
<dbReference type="RefSeq" id="WP_097278390.1">
    <property type="nucleotide sequence ID" value="NZ_OCNJ01000003.1"/>
</dbReference>
<dbReference type="AlphaFoldDB" id="A0A286GCL2"/>
<accession>A0A286GCL2</accession>
<evidence type="ECO:0000313" key="2">
    <source>
        <dbReference type="Proteomes" id="UP000219621"/>
    </source>
</evidence>
<organism evidence="1 2">
    <name type="scientific">Caenispirillum bisanense</name>
    <dbReference type="NCBI Taxonomy" id="414052"/>
    <lineage>
        <taxon>Bacteria</taxon>
        <taxon>Pseudomonadati</taxon>
        <taxon>Pseudomonadota</taxon>
        <taxon>Alphaproteobacteria</taxon>
        <taxon>Rhodospirillales</taxon>
        <taxon>Novispirillaceae</taxon>
        <taxon>Caenispirillum</taxon>
    </lineage>
</organism>
<dbReference type="Proteomes" id="UP000219621">
    <property type="component" value="Unassembled WGS sequence"/>
</dbReference>
<evidence type="ECO:0000313" key="1">
    <source>
        <dbReference type="EMBL" id="SOD93263.1"/>
    </source>
</evidence>
<sequence length="198" mass="21036">MVVTYWTEIGLLNGRWRAAVHLDGDLLAEGWGQDEAAARADLERILGRSVGGAAAPAGPAALVSARRVEPAPAAGGLREAIIALLQEHPEIVPHDRCSPQTKYMHRYRTLRGRSIGHEHSLKVQNLWVAAAGLPADLNDVPSRFSAGGRDGDGRHSNLKAMPDLCNADLICFAPRDGAEASRILDAVAALPSSDGESL</sequence>
<dbReference type="EMBL" id="OCNJ01000003">
    <property type="protein sequence ID" value="SOD93263.1"/>
    <property type="molecule type" value="Genomic_DNA"/>
</dbReference>
<name>A0A286GCL2_9PROT</name>
<protein>
    <submittedName>
        <fullName evidence="1">Uncharacterized protein</fullName>
    </submittedName>
</protein>
<proteinExistence type="predicted"/>
<dbReference type="OrthoDB" id="8480128at2"/>